<keyword evidence="9" id="KW-1185">Reference proteome</keyword>
<dbReference type="InterPro" id="IPR018253">
    <property type="entry name" value="DnaJ_domain_CS"/>
</dbReference>
<evidence type="ECO:0000313" key="8">
    <source>
        <dbReference type="EMBL" id="KAG0010926.1"/>
    </source>
</evidence>
<dbReference type="InterPro" id="IPR052094">
    <property type="entry name" value="Pre-mRNA-splicing_ERAD"/>
</dbReference>
<comment type="subcellular location">
    <subcellularLocation>
        <location evidence="2">Cytoplasm</location>
    </subcellularLocation>
    <subcellularLocation>
        <location evidence="1">Nucleus</location>
    </subcellularLocation>
</comment>
<evidence type="ECO:0000256" key="2">
    <source>
        <dbReference type="ARBA" id="ARBA00004496"/>
    </source>
</evidence>
<keyword evidence="3" id="KW-0963">Cytoplasm</keyword>
<dbReference type="InterPro" id="IPR012677">
    <property type="entry name" value="Nucleotide-bd_a/b_plait_sf"/>
</dbReference>
<dbReference type="GO" id="GO:0003676">
    <property type="term" value="F:nucleic acid binding"/>
    <property type="evidence" value="ECO:0007669"/>
    <property type="project" value="InterPro"/>
</dbReference>
<dbReference type="GO" id="GO:0005681">
    <property type="term" value="C:spliceosomal complex"/>
    <property type="evidence" value="ECO:0007669"/>
    <property type="project" value="TreeGrafter"/>
</dbReference>
<feature type="compositionally biased region" description="Low complexity" evidence="7">
    <location>
        <begin position="236"/>
        <end position="252"/>
    </location>
</feature>
<dbReference type="Proteomes" id="UP000703661">
    <property type="component" value="Unassembled WGS sequence"/>
</dbReference>
<gene>
    <name evidence="8" type="ORF">BGZ80_001082</name>
</gene>
<dbReference type="PANTHER" id="PTHR44313:SF1">
    <property type="entry name" value="DNAJ HOMOLOG SUBFAMILY C MEMBER 17"/>
    <property type="match status" value="1"/>
</dbReference>
<evidence type="ECO:0000256" key="4">
    <source>
        <dbReference type="ARBA" id="ARBA00023186"/>
    </source>
</evidence>
<organism evidence="8 9">
    <name type="scientific">Entomortierella chlamydospora</name>
    <dbReference type="NCBI Taxonomy" id="101097"/>
    <lineage>
        <taxon>Eukaryota</taxon>
        <taxon>Fungi</taxon>
        <taxon>Fungi incertae sedis</taxon>
        <taxon>Mucoromycota</taxon>
        <taxon>Mortierellomycotina</taxon>
        <taxon>Mortierellomycetes</taxon>
        <taxon>Mortierellales</taxon>
        <taxon>Mortierellaceae</taxon>
        <taxon>Entomortierella</taxon>
    </lineage>
</organism>
<dbReference type="Gene3D" id="3.30.70.330">
    <property type="match status" value="1"/>
</dbReference>
<keyword evidence="4" id="KW-0143">Chaperone</keyword>
<dbReference type="PANTHER" id="PTHR44313">
    <property type="entry name" value="DNAJ HOMOLOG SUBFAMILY C MEMBER 17"/>
    <property type="match status" value="1"/>
</dbReference>
<dbReference type="PROSITE" id="PS00636">
    <property type="entry name" value="DNAJ_1"/>
    <property type="match status" value="1"/>
</dbReference>
<name>A0A9P6SYJ6_9FUNG</name>
<evidence type="ECO:0000256" key="7">
    <source>
        <dbReference type="SAM" id="MobiDB-lite"/>
    </source>
</evidence>
<keyword evidence="6" id="KW-0175">Coiled coil</keyword>
<reference evidence="8" key="1">
    <citation type="journal article" date="2020" name="Fungal Divers.">
        <title>Resolving the Mortierellaceae phylogeny through synthesis of multi-gene phylogenetics and phylogenomics.</title>
        <authorList>
            <person name="Vandepol N."/>
            <person name="Liber J."/>
            <person name="Desiro A."/>
            <person name="Na H."/>
            <person name="Kennedy M."/>
            <person name="Barry K."/>
            <person name="Grigoriev I.V."/>
            <person name="Miller A.N."/>
            <person name="O'Donnell K."/>
            <person name="Stajich J.E."/>
            <person name="Bonito G."/>
        </authorList>
    </citation>
    <scope>NUCLEOTIDE SEQUENCE</scope>
    <source>
        <strain evidence="8">NRRL 2769</strain>
    </source>
</reference>
<feature type="region of interest" description="Disordered" evidence="7">
    <location>
        <begin position="332"/>
        <end position="358"/>
    </location>
</feature>
<dbReference type="GO" id="GO:0000390">
    <property type="term" value="P:spliceosomal complex disassembly"/>
    <property type="evidence" value="ECO:0007669"/>
    <property type="project" value="TreeGrafter"/>
</dbReference>
<evidence type="ECO:0000313" key="9">
    <source>
        <dbReference type="Proteomes" id="UP000703661"/>
    </source>
</evidence>
<dbReference type="EMBL" id="JAAAID010001240">
    <property type="protein sequence ID" value="KAG0010926.1"/>
    <property type="molecule type" value="Genomic_DNA"/>
</dbReference>
<feature type="coiled-coil region" evidence="6">
    <location>
        <begin position="56"/>
        <end position="144"/>
    </location>
</feature>
<evidence type="ECO:0000256" key="1">
    <source>
        <dbReference type="ARBA" id="ARBA00004123"/>
    </source>
</evidence>
<feature type="region of interest" description="Disordered" evidence="7">
    <location>
        <begin position="231"/>
        <end position="256"/>
    </location>
</feature>
<evidence type="ECO:0000256" key="6">
    <source>
        <dbReference type="SAM" id="Coils"/>
    </source>
</evidence>
<dbReference type="SUPFAM" id="SSF54928">
    <property type="entry name" value="RNA-binding domain, RBD"/>
    <property type="match status" value="1"/>
</dbReference>
<comment type="caution">
    <text evidence="8">The sequence shown here is derived from an EMBL/GenBank/DDBJ whole genome shotgun (WGS) entry which is preliminary data.</text>
</comment>
<evidence type="ECO:0000256" key="5">
    <source>
        <dbReference type="ARBA" id="ARBA00023242"/>
    </source>
</evidence>
<protein>
    <submittedName>
        <fullName evidence="8">Uncharacterized protein</fullName>
    </submittedName>
</protein>
<keyword evidence="5" id="KW-0539">Nucleus</keyword>
<evidence type="ECO:0000256" key="3">
    <source>
        <dbReference type="ARBA" id="ARBA00022490"/>
    </source>
</evidence>
<dbReference type="GO" id="GO:0005737">
    <property type="term" value="C:cytoplasm"/>
    <property type="evidence" value="ECO:0007669"/>
    <property type="project" value="UniProtKB-SubCell"/>
</dbReference>
<sequence length="358" mass="39741">MAEEQKDWYAVLGTKPSAFIWITLNLAKIFHDLSQAYDLLLDPAARAAFDNLLNVKVQAQERANKYDSARRKMKEDLESKENAFRKQKQEEKMAALRMEHEIERLKNEFNKRRAEREAELLRQADQLADAAAEAKLAARDEESKSLETTLKLKWKKKKYAFDTDKLTDIFSKYGAVDSCLSKNQGSALVSFKTLTGAYKTIKASEKADKNLEAFTITWAAGVEPVAVSSMRANDTSSSASSPGSGSQPSSAANTASGVPPPVFNVAPSATYTPAFSIPPISGKPTSFGGFPTQIPSFGSPPSFGTAAPFMDDYEAATLARMKNKDNERKRLAEEMMRQDQEEEERLQALQAEEKKRKV</sequence>
<dbReference type="OrthoDB" id="376357at2759"/>
<accession>A0A9P6SYJ6</accession>
<proteinExistence type="predicted"/>
<dbReference type="InterPro" id="IPR035979">
    <property type="entry name" value="RBD_domain_sf"/>
</dbReference>
<dbReference type="AlphaFoldDB" id="A0A9P6SYJ6"/>
<feature type="region of interest" description="Disordered" evidence="7">
    <location>
        <begin position="286"/>
        <end position="308"/>
    </location>
</feature>